<dbReference type="EMBL" id="KV419406">
    <property type="protein sequence ID" value="KZS93690.1"/>
    <property type="molecule type" value="Genomic_DNA"/>
</dbReference>
<accession>A0A164V026</accession>
<gene>
    <name evidence="1" type="ORF">SISNIDRAFT_485302</name>
</gene>
<dbReference type="AlphaFoldDB" id="A0A164V026"/>
<protein>
    <submittedName>
        <fullName evidence="1">Uncharacterized protein</fullName>
    </submittedName>
</protein>
<keyword evidence="2" id="KW-1185">Reference proteome</keyword>
<reference evidence="1 2" key="1">
    <citation type="journal article" date="2016" name="Mol. Biol. Evol.">
        <title>Comparative Genomics of Early-Diverging Mushroom-Forming Fungi Provides Insights into the Origins of Lignocellulose Decay Capabilities.</title>
        <authorList>
            <person name="Nagy L.G."/>
            <person name="Riley R."/>
            <person name="Tritt A."/>
            <person name="Adam C."/>
            <person name="Daum C."/>
            <person name="Floudas D."/>
            <person name="Sun H."/>
            <person name="Yadav J.S."/>
            <person name="Pangilinan J."/>
            <person name="Larsson K.H."/>
            <person name="Matsuura K."/>
            <person name="Barry K."/>
            <person name="Labutti K."/>
            <person name="Kuo R."/>
            <person name="Ohm R.A."/>
            <person name="Bhattacharya S.S."/>
            <person name="Shirouzu T."/>
            <person name="Yoshinaga Y."/>
            <person name="Martin F.M."/>
            <person name="Grigoriev I.V."/>
            <person name="Hibbett D.S."/>
        </authorList>
    </citation>
    <scope>NUCLEOTIDE SEQUENCE [LARGE SCALE GENOMIC DNA]</scope>
    <source>
        <strain evidence="1 2">HHB9708</strain>
    </source>
</reference>
<evidence type="ECO:0000313" key="1">
    <source>
        <dbReference type="EMBL" id="KZS93690.1"/>
    </source>
</evidence>
<name>A0A164V026_9AGAM</name>
<dbReference type="Proteomes" id="UP000076722">
    <property type="component" value="Unassembled WGS sequence"/>
</dbReference>
<evidence type="ECO:0000313" key="2">
    <source>
        <dbReference type="Proteomes" id="UP000076722"/>
    </source>
</evidence>
<sequence length="227" mass="25960">MADVGFYDPPVMRVMLAYDPRFIISETMNILELHAMSSVCRRFRPLFLQLIEDRVERFLCQYESLVLIQGALNATGAMISGNGVRLLLRCYWCPLSVARHPPLEIYCTDALVDELIHWFTVHSDYETKHVTAYNPNHPEWYKGRTAVTYRLTRKSAPASRITIRSTYDDSALSPILRLDSTSMMNVLTASSLYCLYPALHRERYGVNQYTGEIRPAVHVAGLLGHDN</sequence>
<proteinExistence type="predicted"/>
<organism evidence="1 2">
    <name type="scientific">Sistotremastrum niveocremeum HHB9708</name>
    <dbReference type="NCBI Taxonomy" id="1314777"/>
    <lineage>
        <taxon>Eukaryota</taxon>
        <taxon>Fungi</taxon>
        <taxon>Dikarya</taxon>
        <taxon>Basidiomycota</taxon>
        <taxon>Agaricomycotina</taxon>
        <taxon>Agaricomycetes</taxon>
        <taxon>Sistotremastrales</taxon>
        <taxon>Sistotremastraceae</taxon>
        <taxon>Sertulicium</taxon>
        <taxon>Sertulicium niveocremeum</taxon>
    </lineage>
</organism>